<dbReference type="PANTHER" id="PTHR18916">
    <property type="entry name" value="DYNACTIN 1-RELATED MICROTUBULE-BINDING"/>
    <property type="match status" value="1"/>
</dbReference>
<name>A0AAD5Q1V9_PYTIN</name>
<reference evidence="3" key="1">
    <citation type="submission" date="2021-12" db="EMBL/GenBank/DDBJ databases">
        <title>Prjna785345.</title>
        <authorList>
            <person name="Rujirawat T."/>
            <person name="Krajaejun T."/>
        </authorList>
    </citation>
    <scope>NUCLEOTIDE SEQUENCE</scope>
    <source>
        <strain evidence="3">Pi057C3</strain>
    </source>
</reference>
<dbReference type="PROSITE" id="PS00845">
    <property type="entry name" value="CAP_GLY_1"/>
    <property type="match status" value="1"/>
</dbReference>
<feature type="region of interest" description="Disordered" evidence="1">
    <location>
        <begin position="55"/>
        <end position="107"/>
    </location>
</feature>
<protein>
    <recommendedName>
        <fullName evidence="2">CAP-Gly domain-containing protein</fullName>
    </recommendedName>
</protein>
<feature type="compositionally biased region" description="Low complexity" evidence="1">
    <location>
        <begin position="663"/>
        <end position="749"/>
    </location>
</feature>
<dbReference type="Gene3D" id="2.30.30.190">
    <property type="entry name" value="CAP Gly-rich-like domain"/>
    <property type="match status" value="1"/>
</dbReference>
<sequence>MGRGRSGEFGSFMDQDMLLFEQFMAMSMDDDDLNQMESDLMEDMMQFFMGDPELARHNRRGHGKGKTKVVHTQSDSDVDEVEEVSDWEDEADGQQHETPDSNVTATADQPKLEIDAKARVFGTHSGVIKFIGPVHYSSGDFVGVALDEPVGKNDGTVKGVTYFSCPPSHGIMVRPTDVQTIPSRHFLNCGAPAKSFRWTGTRNTMRVCAVLASLAGVGLLASQQADADSIYGNPLTGGSEKLIPLTKTHPARGSAVPPDSIALQVTVPAVDNKRRGLRNKEDREADSTVVVDDITRLEAHFKTKMVRSLKELEKHPSSEFTPAPWPASYWPIFQDGINFPWNYENDKQSPAEKYARAYGHEPKKFMDKISEVNGILSQKERRACSTDQECESLKDGSACGKRIGEAKGHCIPRWFGICHAWAPAAIEEREPSCAVTKNNVTFQPVDIKALMTQAYDGSHLATVFTGARFNGPDEPANKDKDGRYVDPARRDLGPGFFHIAVHNIMGIHKKSCVVDVSSGAEVWNQPVRSYQVVKLEEMSPSDGAQRFFQKPVYTFNEQAKKVAYVQLTLRWVVEGVENGPLVSTGIVDRYTHSATYEYLLELDAQSNIIGGEWVNESREKHPDFLWFPAGRPSMNTVTDLGLSYKDIRELLDASADCKELDKPSTPAPTTATPTTTAPAPTTTAPAPTPQTATPSTVTPAPGTSTPAPATTAPSGNATPSPTSGVPSPSSGGNQTPVPTTAIPATNAPTKRPDRPGQNDDDSDDSDDDGSNEDGESDKPTRTPGNGKPYPTPAGGKGHNTPAPTPAGGKGQYTPAPTSSGDNGKQPPAPTPAGGKGQYTPAPTSSGDNGKQPPAPTPAGGKGQYTPAPTSSGDNGKQPPAPTPAGGKGQYTPAPTAHVVG</sequence>
<dbReference type="Proteomes" id="UP001209570">
    <property type="component" value="Unassembled WGS sequence"/>
</dbReference>
<dbReference type="GO" id="GO:0016755">
    <property type="term" value="F:aminoacyltransferase activity"/>
    <property type="evidence" value="ECO:0007669"/>
    <property type="project" value="InterPro"/>
</dbReference>
<evidence type="ECO:0000313" key="4">
    <source>
        <dbReference type="Proteomes" id="UP001209570"/>
    </source>
</evidence>
<feature type="compositionally biased region" description="Acidic residues" evidence="1">
    <location>
        <begin position="758"/>
        <end position="775"/>
    </location>
</feature>
<dbReference type="InterPro" id="IPR036859">
    <property type="entry name" value="CAP-Gly_dom_sf"/>
</dbReference>
<dbReference type="Pfam" id="PF16683">
    <property type="entry name" value="TGase_elicitor"/>
    <property type="match status" value="1"/>
</dbReference>
<proteinExistence type="predicted"/>
<feature type="compositionally biased region" description="Acidic residues" evidence="1">
    <location>
        <begin position="76"/>
        <end position="92"/>
    </location>
</feature>
<dbReference type="Gene3D" id="3.30.40.240">
    <property type="entry name" value="Transglutaminase elicitor, body domain"/>
    <property type="match status" value="1"/>
</dbReference>
<dbReference type="PROSITE" id="PS50245">
    <property type="entry name" value="CAP_GLY_2"/>
    <property type="match status" value="1"/>
</dbReference>
<keyword evidence="4" id="KW-1185">Reference proteome</keyword>
<feature type="compositionally biased region" description="Basic residues" evidence="1">
    <location>
        <begin position="57"/>
        <end position="69"/>
    </location>
</feature>
<dbReference type="SMART" id="SM01052">
    <property type="entry name" value="CAP_GLY"/>
    <property type="match status" value="1"/>
</dbReference>
<dbReference type="AlphaFoldDB" id="A0AAD5Q1V9"/>
<dbReference type="Pfam" id="PF01302">
    <property type="entry name" value="CAP_GLY"/>
    <property type="match status" value="1"/>
</dbReference>
<comment type="caution">
    <text evidence="3">The sequence shown here is derived from an EMBL/GenBank/DDBJ whole genome shotgun (WGS) entry which is preliminary data.</text>
</comment>
<dbReference type="InterPro" id="IPR000938">
    <property type="entry name" value="CAP-Gly_domain"/>
</dbReference>
<gene>
    <name evidence="3" type="ORF">P43SY_010376</name>
</gene>
<evidence type="ECO:0000313" key="3">
    <source>
        <dbReference type="EMBL" id="KAJ0391737.1"/>
    </source>
</evidence>
<dbReference type="EMBL" id="JAKCXM010000864">
    <property type="protein sequence ID" value="KAJ0391737.1"/>
    <property type="molecule type" value="Genomic_DNA"/>
</dbReference>
<dbReference type="SUPFAM" id="SSF74924">
    <property type="entry name" value="Cap-Gly domain"/>
    <property type="match status" value="1"/>
</dbReference>
<dbReference type="InterPro" id="IPR032048">
    <property type="entry name" value="TGase_elicitor"/>
</dbReference>
<evidence type="ECO:0000256" key="1">
    <source>
        <dbReference type="SAM" id="MobiDB-lite"/>
    </source>
</evidence>
<organism evidence="3 4">
    <name type="scientific">Pythium insidiosum</name>
    <name type="common">Pythiosis disease agent</name>
    <dbReference type="NCBI Taxonomy" id="114742"/>
    <lineage>
        <taxon>Eukaryota</taxon>
        <taxon>Sar</taxon>
        <taxon>Stramenopiles</taxon>
        <taxon>Oomycota</taxon>
        <taxon>Peronosporomycetes</taxon>
        <taxon>Pythiales</taxon>
        <taxon>Pythiaceae</taxon>
        <taxon>Pythium</taxon>
    </lineage>
</organism>
<accession>A0AAD5Q1V9</accession>
<feature type="domain" description="CAP-Gly" evidence="2">
    <location>
        <begin position="132"/>
        <end position="174"/>
    </location>
</feature>
<feature type="region of interest" description="Disordered" evidence="1">
    <location>
        <begin position="658"/>
        <end position="900"/>
    </location>
</feature>
<evidence type="ECO:0000259" key="2">
    <source>
        <dbReference type="PROSITE" id="PS50245"/>
    </source>
</evidence>